<keyword evidence="4" id="KW-0472">Membrane</keyword>
<feature type="domain" description="Fibronectin type-III" evidence="6">
    <location>
        <begin position="462"/>
        <end position="553"/>
    </location>
</feature>
<feature type="transmembrane region" description="Helical" evidence="4">
    <location>
        <begin position="566"/>
        <end position="592"/>
    </location>
</feature>
<dbReference type="PANTHER" id="PTHR44170">
    <property type="entry name" value="PROTEIN SIDEKICK"/>
    <property type="match status" value="1"/>
</dbReference>
<evidence type="ECO:0000256" key="2">
    <source>
        <dbReference type="ARBA" id="ARBA00023157"/>
    </source>
</evidence>
<dbReference type="InterPro" id="IPR036116">
    <property type="entry name" value="FN3_sf"/>
</dbReference>
<evidence type="ECO:0000259" key="5">
    <source>
        <dbReference type="PROSITE" id="PS50835"/>
    </source>
</evidence>
<feature type="region of interest" description="Disordered" evidence="3">
    <location>
        <begin position="790"/>
        <end position="815"/>
    </location>
</feature>
<dbReference type="EMBL" id="MRZV01000169">
    <property type="protein sequence ID" value="PIK56602.1"/>
    <property type="molecule type" value="Genomic_DNA"/>
</dbReference>
<feature type="compositionally biased region" description="Basic residues" evidence="3">
    <location>
        <begin position="796"/>
        <end position="805"/>
    </location>
</feature>
<dbReference type="InterPro" id="IPR013098">
    <property type="entry name" value="Ig_I-set"/>
</dbReference>
<protein>
    <submittedName>
        <fullName evidence="7">Putative hemicentin-2</fullName>
    </submittedName>
</protein>
<evidence type="ECO:0000313" key="7">
    <source>
        <dbReference type="EMBL" id="PIK56602.1"/>
    </source>
</evidence>
<dbReference type="Gene3D" id="2.60.40.10">
    <property type="entry name" value="Immunoglobulins"/>
    <property type="match status" value="5"/>
</dbReference>
<reference evidence="7 8" key="1">
    <citation type="journal article" date="2017" name="PLoS Biol.">
        <title>The sea cucumber genome provides insights into morphological evolution and visceral regeneration.</title>
        <authorList>
            <person name="Zhang X."/>
            <person name="Sun L."/>
            <person name="Yuan J."/>
            <person name="Sun Y."/>
            <person name="Gao Y."/>
            <person name="Zhang L."/>
            <person name="Li S."/>
            <person name="Dai H."/>
            <person name="Hamel J.F."/>
            <person name="Liu C."/>
            <person name="Yu Y."/>
            <person name="Liu S."/>
            <person name="Lin W."/>
            <person name="Guo K."/>
            <person name="Jin S."/>
            <person name="Xu P."/>
            <person name="Storey K.B."/>
            <person name="Huan P."/>
            <person name="Zhang T."/>
            <person name="Zhou Y."/>
            <person name="Zhang J."/>
            <person name="Lin C."/>
            <person name="Li X."/>
            <person name="Xing L."/>
            <person name="Huo D."/>
            <person name="Sun M."/>
            <person name="Wang L."/>
            <person name="Mercier A."/>
            <person name="Li F."/>
            <person name="Yang H."/>
            <person name="Xiang J."/>
        </authorList>
    </citation>
    <scope>NUCLEOTIDE SEQUENCE [LARGE SCALE GENOMIC DNA]</scope>
    <source>
        <strain evidence="7">Shaxun</strain>
        <tissue evidence="7">Muscle</tissue>
    </source>
</reference>
<dbReference type="SMART" id="SM00408">
    <property type="entry name" value="IGc2"/>
    <property type="match status" value="2"/>
</dbReference>
<evidence type="ECO:0000313" key="8">
    <source>
        <dbReference type="Proteomes" id="UP000230750"/>
    </source>
</evidence>
<feature type="domain" description="Ig-like" evidence="5">
    <location>
        <begin position="8"/>
        <end position="107"/>
    </location>
</feature>
<dbReference type="SMART" id="SM00060">
    <property type="entry name" value="FN3"/>
    <property type="match status" value="3"/>
</dbReference>
<dbReference type="Pfam" id="PF00041">
    <property type="entry name" value="fn3"/>
    <property type="match status" value="1"/>
</dbReference>
<evidence type="ECO:0000256" key="1">
    <source>
        <dbReference type="ARBA" id="ARBA00022737"/>
    </source>
</evidence>
<feature type="domain" description="Ig-like" evidence="5">
    <location>
        <begin position="209"/>
        <end position="319"/>
    </location>
</feature>
<feature type="domain" description="Ig-like" evidence="5">
    <location>
        <begin position="112"/>
        <end position="204"/>
    </location>
</feature>
<feature type="compositionally biased region" description="Basic and acidic residues" evidence="3">
    <location>
        <begin position="724"/>
        <end position="741"/>
    </location>
</feature>
<feature type="domain" description="Fibronectin type-III" evidence="6">
    <location>
        <begin position="357"/>
        <end position="457"/>
    </location>
</feature>
<accession>A0A2G8L8M2</accession>
<evidence type="ECO:0000256" key="4">
    <source>
        <dbReference type="SAM" id="Phobius"/>
    </source>
</evidence>
<keyword evidence="2" id="KW-1015">Disulfide bond</keyword>
<proteinExistence type="predicted"/>
<comment type="caution">
    <text evidence="7">The sequence shown here is derived from an EMBL/GenBank/DDBJ whole genome shotgun (WGS) entry which is preliminary data.</text>
</comment>
<dbReference type="PROSITE" id="PS50853">
    <property type="entry name" value="FN3"/>
    <property type="match status" value="3"/>
</dbReference>
<evidence type="ECO:0000256" key="3">
    <source>
        <dbReference type="SAM" id="MobiDB-lite"/>
    </source>
</evidence>
<dbReference type="SMART" id="SM00409">
    <property type="entry name" value="IG"/>
    <property type="match status" value="2"/>
</dbReference>
<name>A0A2G8L8M2_STIJA</name>
<dbReference type="GO" id="GO:0016020">
    <property type="term" value="C:membrane"/>
    <property type="evidence" value="ECO:0007669"/>
    <property type="project" value="UniProtKB-SubCell"/>
</dbReference>
<keyword evidence="1" id="KW-0677">Repeat</keyword>
<dbReference type="Pfam" id="PF13927">
    <property type="entry name" value="Ig_3"/>
    <property type="match status" value="1"/>
</dbReference>
<dbReference type="Pfam" id="PF07679">
    <property type="entry name" value="I-set"/>
    <property type="match status" value="1"/>
</dbReference>
<dbReference type="InterPro" id="IPR003598">
    <property type="entry name" value="Ig_sub2"/>
</dbReference>
<keyword evidence="4" id="KW-1133">Transmembrane helix</keyword>
<dbReference type="InterPro" id="IPR007110">
    <property type="entry name" value="Ig-like_dom"/>
</dbReference>
<organism evidence="7 8">
    <name type="scientific">Stichopus japonicus</name>
    <name type="common">Sea cucumber</name>
    <dbReference type="NCBI Taxonomy" id="307972"/>
    <lineage>
        <taxon>Eukaryota</taxon>
        <taxon>Metazoa</taxon>
        <taxon>Echinodermata</taxon>
        <taxon>Eleutherozoa</taxon>
        <taxon>Echinozoa</taxon>
        <taxon>Holothuroidea</taxon>
        <taxon>Aspidochirotacea</taxon>
        <taxon>Aspidochirotida</taxon>
        <taxon>Stichopodidae</taxon>
        <taxon>Apostichopus</taxon>
    </lineage>
</organism>
<evidence type="ECO:0000259" key="6">
    <source>
        <dbReference type="PROSITE" id="PS50853"/>
    </source>
</evidence>
<dbReference type="InterPro" id="IPR003961">
    <property type="entry name" value="FN3_dom"/>
</dbReference>
<dbReference type="SUPFAM" id="SSF48726">
    <property type="entry name" value="Immunoglobulin"/>
    <property type="match status" value="2"/>
</dbReference>
<feature type="region of interest" description="Disordered" evidence="3">
    <location>
        <begin position="719"/>
        <end position="766"/>
    </location>
</feature>
<dbReference type="PROSITE" id="PS50835">
    <property type="entry name" value="IG_LIKE"/>
    <property type="match status" value="3"/>
</dbReference>
<feature type="domain" description="Fibronectin type-III" evidence="6">
    <location>
        <begin position="262"/>
        <end position="356"/>
    </location>
</feature>
<dbReference type="OrthoDB" id="10056271at2759"/>
<dbReference type="PANTHER" id="PTHR44170:SF6">
    <property type="entry name" value="CONTACTIN"/>
    <property type="match status" value="1"/>
</dbReference>
<dbReference type="SUPFAM" id="SSF49265">
    <property type="entry name" value="Fibronectin type III"/>
    <property type="match status" value="2"/>
</dbReference>
<dbReference type="Proteomes" id="UP000230750">
    <property type="component" value="Unassembled WGS sequence"/>
</dbReference>
<feature type="region of interest" description="Disordered" evidence="3">
    <location>
        <begin position="677"/>
        <end position="705"/>
    </location>
</feature>
<sequence>MIFTSDIPEFTSPNDNITANQSQPAVLPCRASARETPAVSWYLSDGSGVRGEEIGLGENVPSVRGFQSTVTDEGDLSFSLVSRDDEGWFICEAVNSIGSIEMTVYLTVNYPPSITTSTWQITGEGLSLRAILKCDTDGEPFPSVSWYFPSGELVEPMDDKYYLDVVGISSYFVIYTPEVALHDGDFRCKAENILGSIENFLTVTIEGIPVIVEVSALPATSTVTLRCLSKGAPSPLIVWYANDVQPTMSQTILFKEMVAPGSPSTPEVNSLTSKTIDIFWLAPETTSNLTISSYLIEYIQFAGNGTTLTAGTTEETSITIQDLVPYTGYQFRVSARNGLGVSQFSDFSPVIFTAEDVPDAVENLETRVIGNSILISWAEPQNVNGNAVNIVYEIQYGRINDSFADHVTLSKAYNDDMAELLADLQPSVLYRIALRVVNTKLKLESTDTITEVKTGYPVPVVVLQDVQVLPGGSDSILVMWRAISPPDFLRYILSFRDSTAGGDFIEIFVYNPADQYLIRSLNPANEYEVKISYETESGIAPYTSVVTVNTEKVSTDASIQPQRRSLSVGVIIGVVFGGLLLVVLVLLFLVLFRRWKQPKDQFTPSPGFDPDSLWINRRFSYGETISLNSTVDDSGSEKKGTYEVAIVNENYDPGDTLMSNDSAYDLAKTEVTEARAGSHLMSEGIKSEKKKKKKKKRNDDLIYKDPMNPDVVLVKKAVLGEDSDPPRPVRRRDIISDHQQDDETPNTTLDLTDPDSTKDSTLDGDFPIYPNADTSIILAGDVVVVKDNTKQEKVNKKARQKKKRQEKQEQKERDRDFDIGYRHKISVTDMFNLPGRFSRRRKSSLDEIPYPEEDVAGPSRAKHGESAVLY</sequence>
<dbReference type="AlphaFoldDB" id="A0A2G8L8M2"/>
<dbReference type="GO" id="GO:0098609">
    <property type="term" value="P:cell-cell adhesion"/>
    <property type="evidence" value="ECO:0007669"/>
    <property type="project" value="TreeGrafter"/>
</dbReference>
<dbReference type="InterPro" id="IPR013783">
    <property type="entry name" value="Ig-like_fold"/>
</dbReference>
<keyword evidence="4" id="KW-0812">Transmembrane</keyword>
<dbReference type="STRING" id="307972.A0A2G8L8M2"/>
<dbReference type="InterPro" id="IPR003599">
    <property type="entry name" value="Ig_sub"/>
</dbReference>
<dbReference type="CDD" id="cd00063">
    <property type="entry name" value="FN3"/>
    <property type="match status" value="3"/>
</dbReference>
<feature type="compositionally biased region" description="Basic and acidic residues" evidence="3">
    <location>
        <begin position="806"/>
        <end position="815"/>
    </location>
</feature>
<keyword evidence="8" id="KW-1185">Reference proteome</keyword>
<feature type="region of interest" description="Disordered" evidence="3">
    <location>
        <begin position="841"/>
        <end position="870"/>
    </location>
</feature>
<dbReference type="InterPro" id="IPR036179">
    <property type="entry name" value="Ig-like_dom_sf"/>
</dbReference>
<gene>
    <name evidence="7" type="ORF">BSL78_06458</name>
</gene>